<evidence type="ECO:0000313" key="4">
    <source>
        <dbReference type="Proteomes" id="UP000288082"/>
    </source>
</evidence>
<dbReference type="AlphaFoldDB" id="A0A430R670"/>
<reference evidence="3 4" key="1">
    <citation type="journal article" date="2019" name="Extremophiles">
        <title>Biogeography of thermophiles and predominance of Thermus scotoductus in domestic water heaters.</title>
        <authorList>
            <person name="Wilpiszeski R.L."/>
            <person name="Zhang Z."/>
            <person name="House C.H."/>
        </authorList>
    </citation>
    <scope>NUCLEOTIDE SEQUENCE [LARGE SCALE GENOMIC DNA]</scope>
    <source>
        <strain evidence="3 4">38_S38</strain>
    </source>
</reference>
<dbReference type="Proteomes" id="UP000288082">
    <property type="component" value="Unassembled WGS sequence"/>
</dbReference>
<dbReference type="Pfam" id="PF06114">
    <property type="entry name" value="Peptidase_M78"/>
    <property type="match status" value="1"/>
</dbReference>
<protein>
    <recommendedName>
        <fullName evidence="2">IrrE N-terminal-like domain-containing protein</fullName>
    </recommendedName>
</protein>
<gene>
    <name evidence="3" type="ORF">CSW50_06625</name>
</gene>
<feature type="region of interest" description="Disordered" evidence="1">
    <location>
        <begin position="238"/>
        <end position="260"/>
    </location>
</feature>
<feature type="domain" description="IrrE N-terminal-like" evidence="2">
    <location>
        <begin position="58"/>
        <end position="115"/>
    </location>
</feature>
<feature type="non-terminal residue" evidence="3">
    <location>
        <position position="260"/>
    </location>
</feature>
<evidence type="ECO:0000259" key="2">
    <source>
        <dbReference type="Pfam" id="PF06114"/>
    </source>
</evidence>
<dbReference type="InterPro" id="IPR010359">
    <property type="entry name" value="IrrE_HExxH"/>
</dbReference>
<accession>A0A430R670</accession>
<name>A0A430R670_THESC</name>
<sequence>MGHPWNLACSPANVAKEALVYPDGQPHAEPPMNRGPEDLFPRLLEACPFRVVEASLGERHGDTDGRVIRVNRDLPPGEKAATLLHEWAHALLHFDEAGRGLPRGVKELEAEAVAYVVGTRLGLEMVGARDYILSWAGREAQDLLREVLPRLYRAVEAILGQVEVGKPNCPYPCLRVKREARQGNGYLSRGKHLVQLRTRVPDLGCKGKLSQSPFGEASGLYPHLRFVVNLPLRAQPVSGTGGDPWTCSRWPRPGSRSSRA</sequence>
<dbReference type="RefSeq" id="WP_253665265.1">
    <property type="nucleotide sequence ID" value="NZ_PELM01000185.1"/>
</dbReference>
<evidence type="ECO:0000313" key="3">
    <source>
        <dbReference type="EMBL" id="RTH02811.1"/>
    </source>
</evidence>
<comment type="caution">
    <text evidence="3">The sequence shown here is derived from an EMBL/GenBank/DDBJ whole genome shotgun (WGS) entry which is preliminary data.</text>
</comment>
<proteinExistence type="predicted"/>
<feature type="compositionally biased region" description="Low complexity" evidence="1">
    <location>
        <begin position="248"/>
        <end position="260"/>
    </location>
</feature>
<evidence type="ECO:0000256" key="1">
    <source>
        <dbReference type="SAM" id="MobiDB-lite"/>
    </source>
</evidence>
<organism evidence="3 4">
    <name type="scientific">Thermus scotoductus</name>
    <dbReference type="NCBI Taxonomy" id="37636"/>
    <lineage>
        <taxon>Bacteria</taxon>
        <taxon>Thermotogati</taxon>
        <taxon>Deinococcota</taxon>
        <taxon>Deinococci</taxon>
        <taxon>Thermales</taxon>
        <taxon>Thermaceae</taxon>
        <taxon>Thermus</taxon>
    </lineage>
</organism>
<dbReference type="EMBL" id="PELM01000185">
    <property type="protein sequence ID" value="RTH02811.1"/>
    <property type="molecule type" value="Genomic_DNA"/>
</dbReference>